<keyword evidence="6" id="KW-0131">Cell cycle</keyword>
<feature type="chain" id="PRO_5047048203" evidence="4">
    <location>
        <begin position="20"/>
        <end position="865"/>
    </location>
</feature>
<protein>
    <submittedName>
        <fullName evidence="6">Cell division cycle protein 48</fullName>
    </submittedName>
</protein>
<dbReference type="InterPro" id="IPR003959">
    <property type="entry name" value="ATPase_AAA_core"/>
</dbReference>
<dbReference type="Pfam" id="PF00004">
    <property type="entry name" value="AAA"/>
    <property type="match status" value="2"/>
</dbReference>
<name>A0ABQ8UV45_9EUKA</name>
<evidence type="ECO:0000256" key="4">
    <source>
        <dbReference type="SAM" id="SignalP"/>
    </source>
</evidence>
<feature type="domain" description="AAA+ ATPase" evidence="5">
    <location>
        <begin position="244"/>
        <end position="399"/>
    </location>
</feature>
<dbReference type="SMART" id="SM00382">
    <property type="entry name" value="AAA"/>
    <property type="match status" value="1"/>
</dbReference>
<evidence type="ECO:0000256" key="2">
    <source>
        <dbReference type="ARBA" id="ARBA00022840"/>
    </source>
</evidence>
<dbReference type="InterPro" id="IPR027417">
    <property type="entry name" value="P-loop_NTPase"/>
</dbReference>
<dbReference type="Gene3D" id="3.40.50.300">
    <property type="entry name" value="P-loop containing nucleotide triphosphate hydrolases"/>
    <property type="match status" value="2"/>
</dbReference>
<evidence type="ECO:0000256" key="1">
    <source>
        <dbReference type="ARBA" id="ARBA00022741"/>
    </source>
</evidence>
<dbReference type="InterPro" id="IPR050168">
    <property type="entry name" value="AAA_ATPase_domain"/>
</dbReference>
<proteinExistence type="predicted"/>
<evidence type="ECO:0000259" key="5">
    <source>
        <dbReference type="SMART" id="SM00382"/>
    </source>
</evidence>
<keyword evidence="2" id="KW-0067">ATP-binding</keyword>
<dbReference type="InterPro" id="IPR041569">
    <property type="entry name" value="AAA_lid_3"/>
</dbReference>
<dbReference type="Proteomes" id="UP001141327">
    <property type="component" value="Unassembled WGS sequence"/>
</dbReference>
<organism evidence="6 7">
    <name type="scientific">Paratrimastix pyriformis</name>
    <dbReference type="NCBI Taxonomy" id="342808"/>
    <lineage>
        <taxon>Eukaryota</taxon>
        <taxon>Metamonada</taxon>
        <taxon>Preaxostyla</taxon>
        <taxon>Paratrimastigidae</taxon>
        <taxon>Paratrimastix</taxon>
    </lineage>
</organism>
<keyword evidence="6" id="KW-0132">Cell division</keyword>
<feature type="compositionally biased region" description="Low complexity" evidence="3">
    <location>
        <begin position="459"/>
        <end position="475"/>
    </location>
</feature>
<evidence type="ECO:0000256" key="3">
    <source>
        <dbReference type="SAM" id="MobiDB-lite"/>
    </source>
</evidence>
<feature type="region of interest" description="Disordered" evidence="3">
    <location>
        <begin position="455"/>
        <end position="479"/>
    </location>
</feature>
<keyword evidence="4" id="KW-0732">Signal</keyword>
<dbReference type="GO" id="GO:0051301">
    <property type="term" value="P:cell division"/>
    <property type="evidence" value="ECO:0007669"/>
    <property type="project" value="UniProtKB-KW"/>
</dbReference>
<dbReference type="SUPFAM" id="SSF52540">
    <property type="entry name" value="P-loop containing nucleoside triphosphate hydrolases"/>
    <property type="match status" value="2"/>
</dbReference>
<accession>A0ABQ8UV45</accession>
<dbReference type="Gene3D" id="1.10.8.60">
    <property type="match status" value="2"/>
</dbReference>
<feature type="signal peptide" evidence="4">
    <location>
        <begin position="1"/>
        <end position="19"/>
    </location>
</feature>
<dbReference type="PANTHER" id="PTHR23077:SF171">
    <property type="entry name" value="NUCLEAR VALOSIN-CONTAINING PROTEIN-LIKE"/>
    <property type="match status" value="1"/>
</dbReference>
<gene>
    <name evidence="6" type="ORF">PAPYR_3264</name>
</gene>
<dbReference type="EMBL" id="JAPMOS010000012">
    <property type="protein sequence ID" value="KAJ4460620.1"/>
    <property type="molecule type" value="Genomic_DNA"/>
</dbReference>
<evidence type="ECO:0000313" key="6">
    <source>
        <dbReference type="EMBL" id="KAJ4460620.1"/>
    </source>
</evidence>
<dbReference type="InterPro" id="IPR003593">
    <property type="entry name" value="AAA+_ATPase"/>
</dbReference>
<evidence type="ECO:0000313" key="7">
    <source>
        <dbReference type="Proteomes" id="UP001141327"/>
    </source>
</evidence>
<reference evidence="6" key="1">
    <citation type="journal article" date="2022" name="bioRxiv">
        <title>Genomics of Preaxostyla Flagellates Illuminates Evolutionary Transitions and the Path Towards Mitochondrial Loss.</title>
        <authorList>
            <person name="Novak L.V.F."/>
            <person name="Treitli S.C."/>
            <person name="Pyrih J."/>
            <person name="Halakuc P."/>
            <person name="Pipaliya S.V."/>
            <person name="Vacek V."/>
            <person name="Brzon O."/>
            <person name="Soukal P."/>
            <person name="Eme L."/>
            <person name="Dacks J.B."/>
            <person name="Karnkowska A."/>
            <person name="Elias M."/>
            <person name="Hampl V."/>
        </authorList>
    </citation>
    <scope>NUCLEOTIDE SEQUENCE</scope>
    <source>
        <strain evidence="6">RCP-MX</strain>
    </source>
</reference>
<keyword evidence="7" id="KW-1185">Reference proteome</keyword>
<keyword evidence="1" id="KW-0547">Nucleotide-binding</keyword>
<dbReference type="Pfam" id="PF17862">
    <property type="entry name" value="AAA_lid_3"/>
    <property type="match status" value="2"/>
</dbReference>
<dbReference type="PANTHER" id="PTHR23077">
    <property type="entry name" value="AAA-FAMILY ATPASE"/>
    <property type="match status" value="1"/>
</dbReference>
<sequence length="865" mass="91989">MNIRLLTLFFFALVSAALAIRGRSPYSRRGVAAPALTPSGAALALQQQQQRRSIGHPRVTNSIPSADPVQKTLAAQTATIPEIPSEPGVTAPPIVPIVPPSGSTIGQQAATIPESENGTAADPVCIFECSKKHMDCRKTCREEKACLESCKGDNKSCLAGCPKVNLVDLKKSKRKTRKSGVLNSRQALQKAKNMVGSDAYEKLELPAAPPKAPQQQRRSRPLQAQPFSDASLFSLVCLHPLVPQQGHCLLCGAHGSGKTMFAQTLASLYPASHFHYVSCSQIFRPIKGDSENFLGSVFAQAEAHLPSCVVLDELDFIAPARPSGWASDTSSGADGGDTERRLTAFLCETLDRLTAMADRSAPPDLRVTVVGIAVEGERIAGALRIPGRLDHVFQLSTRTPAQRLQLLAQMTRGMRLAGGDPREILGRLAEETHGFVASDLGALCREAVLRAINRPRGGPSDPASSLACAPPAAAGAEDEGPVMTEADFLGALGVVRPSSLAARLFQIKDVSFDQLTGIPEAIDQLQVPSAIRHSPFAPLVALCPALPLLLPAARTPLWLIGVSLLPFGGRWRSSPQAAVVCPFRNPAALQAMGILPPWASLIHGPRAKAAGVNFIPVQCPHLLSKVVGESEKAVAALFREAREGAPSILFFDQIESLAPSRGHDTTSEHTFDRLLSCLLTGRPAPIAAPPCPPAPPSSPSGAQWSSWWSFAHSLDRVVGWAGMAGGDGWAGGAEVDQCAEQVRRTRRPGVMVLAATGFPEQLDGSLLRGGRVDYQVGLPLPDLPARAAILGLHTRQAPLDPACREPAWRAQLAARCEGWSGASLANLCREACMAALREDLRSQTVLPAHFEKALQTLLTRKAAAR</sequence>
<comment type="caution">
    <text evidence="6">The sequence shown here is derived from an EMBL/GenBank/DDBJ whole genome shotgun (WGS) entry which is preliminary data.</text>
</comment>